<protein>
    <submittedName>
        <fullName evidence="1">Uncharacterized protein</fullName>
    </submittedName>
</protein>
<dbReference type="AlphaFoldDB" id="A0A318HA36"/>
<name>A0A318HA36_9MYCO</name>
<gene>
    <name evidence="1" type="ORF">C8E89_14114</name>
</gene>
<keyword evidence="2" id="KW-1185">Reference proteome</keyword>
<organism evidence="1 2">
    <name type="scientific">Mycolicibacterium moriokaense</name>
    <dbReference type="NCBI Taxonomy" id="39691"/>
    <lineage>
        <taxon>Bacteria</taxon>
        <taxon>Bacillati</taxon>
        <taxon>Actinomycetota</taxon>
        <taxon>Actinomycetes</taxon>
        <taxon>Mycobacteriales</taxon>
        <taxon>Mycobacteriaceae</taxon>
        <taxon>Mycolicibacterium</taxon>
    </lineage>
</organism>
<comment type="caution">
    <text evidence="1">The sequence shown here is derived from an EMBL/GenBank/DDBJ whole genome shotgun (WGS) entry which is preliminary data.</text>
</comment>
<evidence type="ECO:0000313" key="1">
    <source>
        <dbReference type="EMBL" id="PXW99152.1"/>
    </source>
</evidence>
<dbReference type="RefSeq" id="WP_110320023.1">
    <property type="nucleotide sequence ID" value="NZ_QJJU01000041.1"/>
</dbReference>
<accession>A0A318HA36</accession>
<dbReference type="EMBL" id="QJJU01000041">
    <property type="protein sequence ID" value="PXW99152.1"/>
    <property type="molecule type" value="Genomic_DNA"/>
</dbReference>
<reference evidence="2" key="1">
    <citation type="submission" date="2018-05" db="EMBL/GenBank/DDBJ databases">
        <authorList>
            <person name="Deangelis K."/>
            <person name="Huntemann M."/>
            <person name="Clum A."/>
            <person name="Pillay M."/>
            <person name="Palaniappan K."/>
            <person name="Varghese N."/>
            <person name="Mikhailova N."/>
            <person name="Stamatis D."/>
            <person name="Reddy T."/>
            <person name="Daum C."/>
            <person name="Shapiro N."/>
            <person name="Ivanova N."/>
            <person name="Kyrpides N."/>
            <person name="Woyke T."/>
        </authorList>
    </citation>
    <scope>NUCLEOTIDE SEQUENCE [LARGE SCALE GENOMIC DNA]</scope>
    <source>
        <strain evidence="2">GAS496</strain>
    </source>
</reference>
<dbReference type="Proteomes" id="UP000247781">
    <property type="component" value="Unassembled WGS sequence"/>
</dbReference>
<reference evidence="1 2" key="2">
    <citation type="submission" date="2018-06" db="EMBL/GenBank/DDBJ databases">
        <title>Sequencing of bacterial isolates from soil warming experiment in Harvard Forest, Massachusetts, USA.</title>
        <authorList>
            <person name="Deangelis K.PhD."/>
        </authorList>
    </citation>
    <scope>NUCLEOTIDE SEQUENCE [LARGE SCALE GENOMIC DNA]</scope>
    <source>
        <strain evidence="1 2">GAS496</strain>
    </source>
</reference>
<sequence>MAGDDNLDLAEFERRLFPSPVGTWTPDDWHALFATAQQLADKYGKEYVLAMVNELVPVGAGPTTVMADAIRHSTRA</sequence>
<proteinExistence type="predicted"/>
<evidence type="ECO:0000313" key="2">
    <source>
        <dbReference type="Proteomes" id="UP000247781"/>
    </source>
</evidence>